<accession>A0A2N7VTD3</accession>
<dbReference type="AlphaFoldDB" id="A0A2N7VTD3"/>
<keyword evidence="2" id="KW-1185">Reference proteome</keyword>
<evidence type="ECO:0000313" key="2">
    <source>
        <dbReference type="Proteomes" id="UP000235616"/>
    </source>
</evidence>
<dbReference type="EMBL" id="PNYA01000008">
    <property type="protein sequence ID" value="PMS20408.1"/>
    <property type="molecule type" value="Genomic_DNA"/>
</dbReference>
<gene>
    <name evidence="1" type="ORF">C0Z18_10745</name>
</gene>
<dbReference type="Proteomes" id="UP000235616">
    <property type="component" value="Unassembled WGS sequence"/>
</dbReference>
<sequence length="520" mass="55854">MSDDILESNDQIPRFDPPDASFLFVRREYIIKMVLPAYRNSTVMVVPEGHDPKVRVGRGDSASVDLDREGKGQFSLTYQDGPVDPRPDVPVRLNVLDERHVVVDGAAVDYVFGVRGVGVPTVVSDDDFALRGASIVGNGSLEVRYSTWSGEPALVGGVTVRVASNRGNLSFFSAGGADVTQSGRHGDPVTFAEYVTSPLTPLAASRVGTVEGRIASQSIGIFPLTVTVPNSGMERRFKLVTVDPYVYIGELPPLRTTFGSTLNLAGSATTHVELGSIPIGVSPAASVVVLVNGRPVSPYELTMEDLVTIGYELPKIAFKEKSIDGTDLGDQAQLSYMVESESSVANQIISRANQFDIKNSNRISNAPDPAITDRNAPMPTLARLTTVNVSVIWKNTVTVVIDFTNSSIPEGWRGTLSLYANGYESVDSIDIDKQTLTTATFTVEAGLVAVEVDASALWGFYANARGRAGTLMMDYFVTDPARYQALKDSAGPEGIDGDQLASLRKYSRYAPAGWPLVTSI</sequence>
<protein>
    <submittedName>
        <fullName evidence="1">Uncharacterized protein</fullName>
    </submittedName>
</protein>
<evidence type="ECO:0000313" key="1">
    <source>
        <dbReference type="EMBL" id="PMS20408.1"/>
    </source>
</evidence>
<reference evidence="1 2" key="1">
    <citation type="submission" date="2018-01" db="EMBL/GenBank/DDBJ databases">
        <title>Whole genome analyses suggest that Burkholderia sensu lato contains two further novel genera in the rhizoxinica-symbiotica group Mycetohabitans gen. nov., and Trinickia gen. nov.: implications for the evolution of diazotrophy and nodulation in the Burkholderiaceae.</title>
        <authorList>
            <person name="Estrada-de los Santos P."/>
            <person name="Palmer M."/>
            <person name="Chavez-Ramirez B."/>
            <person name="Beukes C."/>
            <person name="Steenkamp E.T."/>
            <person name="Hirsch A.M."/>
            <person name="Manyaka P."/>
            <person name="Maluk M."/>
            <person name="Lafos M."/>
            <person name="Crook M."/>
            <person name="Gross E."/>
            <person name="Simon M.F."/>
            <person name="Bueno dos Reis Junior F."/>
            <person name="Poole P.S."/>
            <person name="Venter S.N."/>
            <person name="James E.K."/>
        </authorList>
    </citation>
    <scope>NUCLEOTIDE SEQUENCE [LARGE SCALE GENOMIC DNA]</scope>
    <source>
        <strain evidence="1 2">GIMN1.004</strain>
    </source>
</reference>
<organism evidence="1 2">
    <name type="scientific">Trinickia dabaoshanensis</name>
    <dbReference type="NCBI Taxonomy" id="564714"/>
    <lineage>
        <taxon>Bacteria</taxon>
        <taxon>Pseudomonadati</taxon>
        <taxon>Pseudomonadota</taxon>
        <taxon>Betaproteobacteria</taxon>
        <taxon>Burkholderiales</taxon>
        <taxon>Burkholderiaceae</taxon>
        <taxon>Trinickia</taxon>
    </lineage>
</organism>
<proteinExistence type="predicted"/>
<name>A0A2N7VTD3_9BURK</name>
<comment type="caution">
    <text evidence="1">The sequence shown here is derived from an EMBL/GenBank/DDBJ whole genome shotgun (WGS) entry which is preliminary data.</text>
</comment>